<proteinExistence type="predicted"/>
<feature type="region of interest" description="Disordered" evidence="4">
    <location>
        <begin position="266"/>
        <end position="299"/>
    </location>
</feature>
<evidence type="ECO:0000313" key="7">
    <source>
        <dbReference type="Proteomes" id="UP001550850"/>
    </source>
</evidence>
<gene>
    <name evidence="6" type="ORF">AB0E65_09295</name>
</gene>
<sequence length="490" mass="51720">MSRSPRTRRIRRILRAAVALTGVAVFSLAGCRGDDDQRPPAPRDRNGHGDRSLGDFDKDGYDDFATTVVAEDPKLRSEPEGHRLVVVPGSRRGLDTARHRVFAGLEGPLLRADLDGDGYTDLAARRDPNPGGAPGPGGAREAVILHGGRDGLGDPVPVRAEGDFHLAAVADVDGDDHPDLIDGGVGRVSHDPGVRPRPGRIAYGPFGRDGAPAREVRQEWNTVGGALTAGDFDGDDYDDLLFTTTQTPVPDQDEPEFVPVDTYFRGGPGGPEPARYPPDPDNQVADGPTVPAAGDVDGDGRTDLLVHGDRRVDYDRHPTAGRLTVVYGAEGGLGTGRKTVTLDQETPGVPGDSEHGDRFGSDAGTGDVTGDGHPDLVVNSPGEDRRSGRVTLVPGTPEGPDPSRAVVVDLDTPGVPGERYPSGRDNFAATFPLLDVDGDRHADVVARAVGYYVRSTPGLWLIPGGTSGFRTDAVRSVKPGPLGLDPRHWT</sequence>
<keyword evidence="2" id="KW-0677">Repeat</keyword>
<feature type="compositionally biased region" description="Basic and acidic residues" evidence="4">
    <location>
        <begin position="32"/>
        <end position="58"/>
    </location>
</feature>
<comment type="caution">
    <text evidence="6">The sequence shown here is derived from an EMBL/GenBank/DDBJ whole genome shotgun (WGS) entry which is preliminary data.</text>
</comment>
<evidence type="ECO:0000256" key="1">
    <source>
        <dbReference type="ARBA" id="ARBA00022729"/>
    </source>
</evidence>
<dbReference type="SMART" id="SM00191">
    <property type="entry name" value="Int_alpha"/>
    <property type="match status" value="2"/>
</dbReference>
<feature type="chain" id="PRO_5047340385" evidence="5">
    <location>
        <begin position="30"/>
        <end position="490"/>
    </location>
</feature>
<dbReference type="InterPro" id="IPR013517">
    <property type="entry name" value="FG-GAP"/>
</dbReference>
<reference evidence="6 7" key="1">
    <citation type="submission" date="2024-06" db="EMBL/GenBank/DDBJ databases">
        <title>The Natural Products Discovery Center: Release of the First 8490 Sequenced Strains for Exploring Actinobacteria Biosynthetic Diversity.</title>
        <authorList>
            <person name="Kalkreuter E."/>
            <person name="Kautsar S.A."/>
            <person name="Yang D."/>
            <person name="Bader C.D."/>
            <person name="Teijaro C.N."/>
            <person name="Fluegel L."/>
            <person name="Davis C.M."/>
            <person name="Simpson J.R."/>
            <person name="Lauterbach L."/>
            <person name="Steele A.D."/>
            <person name="Gui C."/>
            <person name="Meng S."/>
            <person name="Li G."/>
            <person name="Viehrig K."/>
            <person name="Ye F."/>
            <person name="Su P."/>
            <person name="Kiefer A.F."/>
            <person name="Nichols A."/>
            <person name="Cepeda A.J."/>
            <person name="Yan W."/>
            <person name="Fan B."/>
            <person name="Jiang Y."/>
            <person name="Adhikari A."/>
            <person name="Zheng C.-J."/>
            <person name="Schuster L."/>
            <person name="Cowan T.M."/>
            <person name="Smanski M.J."/>
            <person name="Chevrette M.G."/>
            <person name="De Carvalho L.P.S."/>
            <person name="Shen B."/>
        </authorList>
    </citation>
    <scope>NUCLEOTIDE SEQUENCE [LARGE SCALE GENOMIC DNA]</scope>
    <source>
        <strain evidence="6 7">NPDC038104</strain>
    </source>
</reference>
<dbReference type="Gene3D" id="2.130.10.130">
    <property type="entry name" value="Integrin alpha, N-terminal"/>
    <property type="match status" value="2"/>
</dbReference>
<feature type="region of interest" description="Disordered" evidence="4">
    <location>
        <begin position="336"/>
        <end position="404"/>
    </location>
</feature>
<dbReference type="InterPro" id="IPR013519">
    <property type="entry name" value="Int_alpha_beta-p"/>
</dbReference>
<keyword evidence="3" id="KW-0325">Glycoprotein</keyword>
<feature type="region of interest" description="Disordered" evidence="4">
    <location>
        <begin position="185"/>
        <end position="205"/>
    </location>
</feature>
<protein>
    <submittedName>
        <fullName evidence="6">FG-GAP repeat protein</fullName>
    </submittedName>
</protein>
<dbReference type="PROSITE" id="PS51257">
    <property type="entry name" value="PROKAR_LIPOPROTEIN"/>
    <property type="match status" value="1"/>
</dbReference>
<dbReference type="RefSeq" id="WP_108956597.1">
    <property type="nucleotide sequence ID" value="NZ_BEVZ01000008.1"/>
</dbReference>
<dbReference type="PROSITE" id="PS51470">
    <property type="entry name" value="FG_GAP"/>
    <property type="match status" value="1"/>
</dbReference>
<keyword evidence="7" id="KW-1185">Reference proteome</keyword>
<feature type="compositionally biased region" description="Pro residues" evidence="4">
    <location>
        <begin position="270"/>
        <end position="280"/>
    </location>
</feature>
<feature type="region of interest" description="Disordered" evidence="4">
    <location>
        <begin position="31"/>
        <end position="58"/>
    </location>
</feature>
<feature type="signal peptide" evidence="5">
    <location>
        <begin position="1"/>
        <end position="29"/>
    </location>
</feature>
<evidence type="ECO:0000256" key="4">
    <source>
        <dbReference type="SAM" id="MobiDB-lite"/>
    </source>
</evidence>
<dbReference type="PANTHER" id="PTHR46580">
    <property type="entry name" value="SENSOR KINASE-RELATED"/>
    <property type="match status" value="1"/>
</dbReference>
<dbReference type="SUPFAM" id="SSF69318">
    <property type="entry name" value="Integrin alpha N-terminal domain"/>
    <property type="match status" value="2"/>
</dbReference>
<name>A0ABV2YFA0_9ACTN</name>
<evidence type="ECO:0000256" key="2">
    <source>
        <dbReference type="ARBA" id="ARBA00022737"/>
    </source>
</evidence>
<feature type="region of interest" description="Disordered" evidence="4">
    <location>
        <begin position="121"/>
        <end position="141"/>
    </location>
</feature>
<dbReference type="PANTHER" id="PTHR46580:SF2">
    <property type="entry name" value="MAM DOMAIN-CONTAINING PROTEIN"/>
    <property type="match status" value="1"/>
</dbReference>
<dbReference type="Proteomes" id="UP001550850">
    <property type="component" value="Unassembled WGS sequence"/>
</dbReference>
<dbReference type="InterPro" id="IPR028994">
    <property type="entry name" value="Integrin_alpha_N"/>
</dbReference>
<dbReference type="EMBL" id="JBEZUR010000010">
    <property type="protein sequence ID" value="MEU3554402.1"/>
    <property type="molecule type" value="Genomic_DNA"/>
</dbReference>
<evidence type="ECO:0000256" key="3">
    <source>
        <dbReference type="ARBA" id="ARBA00023180"/>
    </source>
</evidence>
<dbReference type="Pfam" id="PF01839">
    <property type="entry name" value="FG-GAP"/>
    <property type="match status" value="1"/>
</dbReference>
<accession>A0ABV2YFA0</accession>
<organism evidence="6 7">
    <name type="scientific">Streptomyces fragilis</name>
    <dbReference type="NCBI Taxonomy" id="67301"/>
    <lineage>
        <taxon>Bacteria</taxon>
        <taxon>Bacillati</taxon>
        <taxon>Actinomycetota</taxon>
        <taxon>Actinomycetes</taxon>
        <taxon>Kitasatosporales</taxon>
        <taxon>Streptomycetaceae</taxon>
        <taxon>Streptomyces</taxon>
    </lineage>
</organism>
<evidence type="ECO:0000256" key="5">
    <source>
        <dbReference type="SAM" id="SignalP"/>
    </source>
</evidence>
<keyword evidence="1 5" id="KW-0732">Signal</keyword>
<evidence type="ECO:0000313" key="6">
    <source>
        <dbReference type="EMBL" id="MEU3554402.1"/>
    </source>
</evidence>